<evidence type="ECO:0000256" key="2">
    <source>
        <dbReference type="ARBA" id="ARBA00006906"/>
    </source>
</evidence>
<dbReference type="SUPFAM" id="SSF51569">
    <property type="entry name" value="Aldolase"/>
    <property type="match status" value="1"/>
</dbReference>
<evidence type="ECO:0000256" key="3">
    <source>
        <dbReference type="ARBA" id="ARBA00011233"/>
    </source>
</evidence>
<dbReference type="Gene3D" id="3.20.20.70">
    <property type="entry name" value="Aldolase class I"/>
    <property type="match status" value="1"/>
</dbReference>
<sequence length="219" mass="22553">MSVAEYTDSSTPAVVTPSIIAVLRAEDASAYGPVVRTLADNGIGGIELTMSTPGTLEQFERVRAEAPEGARIGLGTVTAAEQVWRADALEVDFIVTPTTDPDIIAAAVEARIPIYPGGLTPTELWSGWNAGATAVKIFPASLFGPDYLAHLRGPFPDIEVVPSGGVGLAEAQAWIRAGAKSVSVGGPLLGDALRGGDLGALADRCAQFVDAVNKGRSAQ</sequence>
<keyword evidence="5" id="KW-0119">Carbohydrate metabolism</keyword>
<comment type="subunit">
    <text evidence="3">Homotrimer.</text>
</comment>
<dbReference type="CDD" id="cd00452">
    <property type="entry name" value="KDPG_aldolase"/>
    <property type="match status" value="1"/>
</dbReference>
<reference evidence="6 7" key="1">
    <citation type="submission" date="2024-03" db="EMBL/GenBank/DDBJ databases">
        <title>Natural products discovery in diverse microorganisms through a two-stage MS feature dereplication strategy.</title>
        <authorList>
            <person name="Zhang R."/>
        </authorList>
    </citation>
    <scope>NUCLEOTIDE SEQUENCE [LARGE SCALE GENOMIC DNA]</scope>
    <source>
        <strain evidence="6 7">18930</strain>
    </source>
</reference>
<dbReference type="EMBL" id="CP147846">
    <property type="protein sequence ID" value="WXG66531.1"/>
    <property type="molecule type" value="Genomic_DNA"/>
</dbReference>
<gene>
    <name evidence="6" type="ORF">WDS16_14605</name>
</gene>
<dbReference type="Pfam" id="PF01081">
    <property type="entry name" value="Aldolase"/>
    <property type="match status" value="1"/>
</dbReference>
<evidence type="ECO:0000256" key="4">
    <source>
        <dbReference type="ARBA" id="ARBA00023239"/>
    </source>
</evidence>
<keyword evidence="4" id="KW-0456">Lyase</keyword>
<protein>
    <submittedName>
        <fullName evidence="6">Bifunctional 4-hydroxy-2-oxoglutarate aldolase/2-dehydro-3-deoxy-phosphogluconate aldolase</fullName>
    </submittedName>
</protein>
<keyword evidence="7" id="KW-1185">Reference proteome</keyword>
<comment type="pathway">
    <text evidence="1">Carbohydrate acid metabolism.</text>
</comment>
<dbReference type="RefSeq" id="WP_338885978.1">
    <property type="nucleotide sequence ID" value="NZ_CP147846.1"/>
</dbReference>
<evidence type="ECO:0000313" key="6">
    <source>
        <dbReference type="EMBL" id="WXG66531.1"/>
    </source>
</evidence>
<evidence type="ECO:0000256" key="5">
    <source>
        <dbReference type="ARBA" id="ARBA00023277"/>
    </source>
</evidence>
<comment type="similarity">
    <text evidence="2">Belongs to the KHG/KDPG aldolase family.</text>
</comment>
<proteinExistence type="inferred from homology"/>
<evidence type="ECO:0000256" key="1">
    <source>
        <dbReference type="ARBA" id="ARBA00004761"/>
    </source>
</evidence>
<dbReference type="InterPro" id="IPR013785">
    <property type="entry name" value="Aldolase_TIM"/>
</dbReference>
<evidence type="ECO:0000313" key="7">
    <source>
        <dbReference type="Proteomes" id="UP001432000"/>
    </source>
</evidence>
<dbReference type="PANTHER" id="PTHR30246:SF1">
    <property type="entry name" value="2-DEHYDRO-3-DEOXY-6-PHOSPHOGALACTONATE ALDOLASE-RELATED"/>
    <property type="match status" value="1"/>
</dbReference>
<dbReference type="PANTHER" id="PTHR30246">
    <property type="entry name" value="2-KETO-3-DEOXY-6-PHOSPHOGLUCONATE ALDOLASE"/>
    <property type="match status" value="1"/>
</dbReference>
<organism evidence="6 7">
    <name type="scientific">Rhodococcus sovatensis</name>
    <dbReference type="NCBI Taxonomy" id="1805840"/>
    <lineage>
        <taxon>Bacteria</taxon>
        <taxon>Bacillati</taxon>
        <taxon>Actinomycetota</taxon>
        <taxon>Actinomycetes</taxon>
        <taxon>Mycobacteriales</taxon>
        <taxon>Nocardiaceae</taxon>
        <taxon>Rhodococcus</taxon>
    </lineage>
</organism>
<dbReference type="InterPro" id="IPR000887">
    <property type="entry name" value="Aldlse_KDPG_KHG"/>
</dbReference>
<name>A0ABZ2PJD7_9NOCA</name>
<accession>A0ABZ2PJD7</accession>
<dbReference type="Proteomes" id="UP001432000">
    <property type="component" value="Chromosome"/>
</dbReference>